<name>A0A8T8K7H2_9EURY</name>
<dbReference type="InterPro" id="IPR029063">
    <property type="entry name" value="SAM-dependent_MTases_sf"/>
</dbReference>
<dbReference type="SUPFAM" id="SSF53335">
    <property type="entry name" value="S-adenosyl-L-methionine-dependent methyltransferases"/>
    <property type="match status" value="1"/>
</dbReference>
<evidence type="ECO:0000259" key="1">
    <source>
        <dbReference type="Pfam" id="PF13847"/>
    </source>
</evidence>
<organism evidence="2 3">
    <name type="scientific">Methanobacterium alkalithermotolerans</name>
    <dbReference type="NCBI Taxonomy" id="2731220"/>
    <lineage>
        <taxon>Archaea</taxon>
        <taxon>Methanobacteriati</taxon>
        <taxon>Methanobacteriota</taxon>
        <taxon>Methanomada group</taxon>
        <taxon>Methanobacteria</taxon>
        <taxon>Methanobacteriales</taxon>
        <taxon>Methanobacteriaceae</taxon>
        <taxon>Methanobacterium</taxon>
    </lineage>
</organism>
<dbReference type="GO" id="GO:0008168">
    <property type="term" value="F:methyltransferase activity"/>
    <property type="evidence" value="ECO:0007669"/>
    <property type="project" value="UniProtKB-KW"/>
</dbReference>
<feature type="domain" description="Methyltransferase" evidence="1">
    <location>
        <begin position="31"/>
        <end position="150"/>
    </location>
</feature>
<dbReference type="InterPro" id="IPR025714">
    <property type="entry name" value="Methyltranfer_dom"/>
</dbReference>
<dbReference type="EMBL" id="CP058560">
    <property type="protein sequence ID" value="QUH23869.1"/>
    <property type="molecule type" value="Genomic_DNA"/>
</dbReference>
<keyword evidence="3" id="KW-1185">Reference proteome</keyword>
<evidence type="ECO:0000313" key="3">
    <source>
        <dbReference type="Proteomes" id="UP000681041"/>
    </source>
</evidence>
<dbReference type="OrthoDB" id="1018at2157"/>
<dbReference type="Pfam" id="PF13847">
    <property type="entry name" value="Methyltransf_31"/>
    <property type="match status" value="1"/>
</dbReference>
<keyword evidence="2" id="KW-0489">Methyltransferase</keyword>
<gene>
    <name evidence="2" type="ORF">HYG87_08895</name>
</gene>
<keyword evidence="2" id="KW-0808">Transferase</keyword>
<evidence type="ECO:0000313" key="2">
    <source>
        <dbReference type="EMBL" id="QUH23869.1"/>
    </source>
</evidence>
<dbReference type="Proteomes" id="UP000681041">
    <property type="component" value="Chromosome"/>
</dbReference>
<protein>
    <submittedName>
        <fullName evidence="2">Class I SAM-dependent methyltransferase</fullName>
    </submittedName>
</protein>
<dbReference type="GeneID" id="64820878"/>
<dbReference type="GO" id="GO:0032259">
    <property type="term" value="P:methylation"/>
    <property type="evidence" value="ECO:0007669"/>
    <property type="project" value="UniProtKB-KW"/>
</dbReference>
<dbReference type="KEGG" id="meme:HYG87_08895"/>
<dbReference type="Gene3D" id="3.40.50.150">
    <property type="entry name" value="Vaccinia Virus protein VP39"/>
    <property type="match status" value="1"/>
</dbReference>
<sequence>MKKEKNKHVHHGKSTRDILDPGQVLLNVGIKPGDIFVDAGCGDGFISLEASKMVGEKGMVYAVDIHDKSLESLEKEIQNKKSGNISLLLADITRKLPLEDDSVDIYFMANVFHGLVSNNEVTNTMKESLRILKPGGMLAIVDFKKVKNTPGPPLEVRLEPEEIVETLLSCQLQEPKIIDTGPYHYLVLASSR</sequence>
<dbReference type="CDD" id="cd02440">
    <property type="entry name" value="AdoMet_MTases"/>
    <property type="match status" value="1"/>
</dbReference>
<dbReference type="RefSeq" id="WP_211532826.1">
    <property type="nucleotide sequence ID" value="NZ_CP058560.1"/>
</dbReference>
<dbReference type="AlphaFoldDB" id="A0A8T8K7H2"/>
<reference evidence="2" key="1">
    <citation type="submission" date="2020-07" db="EMBL/GenBank/DDBJ databases">
        <title>Methanobacterium. sp. MethCan genome.</title>
        <authorList>
            <person name="Postec A."/>
            <person name="Quemeneur M."/>
        </authorList>
    </citation>
    <scope>NUCLEOTIDE SEQUENCE</scope>
    <source>
        <strain evidence="2">MethCAN</strain>
    </source>
</reference>
<dbReference type="PANTHER" id="PTHR43591">
    <property type="entry name" value="METHYLTRANSFERASE"/>
    <property type="match status" value="1"/>
</dbReference>
<proteinExistence type="predicted"/>
<accession>A0A8T8K7H2</accession>